<evidence type="ECO:0000313" key="2">
    <source>
        <dbReference type="Proteomes" id="UP000000716"/>
    </source>
</evidence>
<reference evidence="1 2" key="1">
    <citation type="journal article" date="2011" name="J. Bacteriol.">
        <title>Complete genome sequence of the Thermophilic Bacterium Exiguobacterium sp. AT1b.</title>
        <authorList>
            <person name="Vishnivetskaya T.A."/>
            <person name="Lucas S."/>
            <person name="Copeland A."/>
            <person name="Lapidus A."/>
            <person name="Glavina Del Rio T."/>
            <person name="Dalin E."/>
            <person name="Tice H."/>
            <person name="Bruce D.C."/>
            <person name="Goodwin L.A."/>
            <person name="Pitluck S."/>
            <person name="Saunders E."/>
            <person name="Brettin T."/>
            <person name="Detter C."/>
            <person name="Han C."/>
            <person name="Larimer F."/>
            <person name="Land M.L."/>
            <person name="Hauser L.J."/>
            <person name="Kyrpides N.C."/>
            <person name="Ovchinnikova G."/>
            <person name="Kathariou S."/>
            <person name="Ramaley R.F."/>
            <person name="Rodrigues D.F."/>
            <person name="Hendrix C."/>
            <person name="Richardson P."/>
            <person name="Tiedje J.M."/>
        </authorList>
    </citation>
    <scope>NUCLEOTIDE SEQUENCE [LARGE SCALE GENOMIC DNA]</scope>
    <source>
        <strain evidence="2">ATCC BAA-1283 / AT1b</strain>
    </source>
</reference>
<dbReference type="KEGG" id="eat:EAT1b_1252"/>
<gene>
    <name evidence="1" type="ordered locus">EAT1b_1252</name>
</gene>
<keyword evidence="2" id="KW-1185">Reference proteome</keyword>
<dbReference type="Proteomes" id="UP000000716">
    <property type="component" value="Chromosome"/>
</dbReference>
<dbReference type="EMBL" id="CP001615">
    <property type="protein sequence ID" value="ACQ70179.1"/>
    <property type="molecule type" value="Genomic_DNA"/>
</dbReference>
<protein>
    <submittedName>
        <fullName evidence="1">Uncharacterized protein</fullName>
    </submittedName>
</protein>
<proteinExistence type="predicted"/>
<evidence type="ECO:0000313" key="1">
    <source>
        <dbReference type="EMBL" id="ACQ70179.1"/>
    </source>
</evidence>
<organism evidence="1 2">
    <name type="scientific">Exiguobacterium sp. (strain ATCC BAA-1283 / AT1b)</name>
    <dbReference type="NCBI Taxonomy" id="360911"/>
    <lineage>
        <taxon>Bacteria</taxon>
        <taxon>Bacillati</taxon>
        <taxon>Bacillota</taxon>
        <taxon>Bacilli</taxon>
        <taxon>Bacillales</taxon>
        <taxon>Bacillales Family XII. Incertae Sedis</taxon>
        <taxon>Exiguobacterium</taxon>
    </lineage>
</organism>
<name>C4KYL6_EXISA</name>
<dbReference type="HOGENOM" id="CLU_3381947_0_0_9"/>
<sequence length="33" mass="3747">MTDLFAIALLIGLVASMNVMIRSIDRMHWNEQG</sequence>
<dbReference type="AlphaFoldDB" id="C4KYL6"/>
<dbReference type="STRING" id="360911.EAT1b_1252"/>
<accession>C4KYL6</accession>